<name>A0ABT4UE59_9ACTN</name>
<dbReference type="EMBL" id="JAQFWQ010000197">
    <property type="protein sequence ID" value="MDA2815275.1"/>
    <property type="molecule type" value="Genomic_DNA"/>
</dbReference>
<organism evidence="1 2">
    <name type="scientific">Nocardiopsis endophytica</name>
    <dbReference type="NCBI Taxonomy" id="3018445"/>
    <lineage>
        <taxon>Bacteria</taxon>
        <taxon>Bacillati</taxon>
        <taxon>Actinomycetota</taxon>
        <taxon>Actinomycetes</taxon>
        <taxon>Streptosporangiales</taxon>
        <taxon>Nocardiopsidaceae</taxon>
        <taxon>Nocardiopsis</taxon>
    </lineage>
</organism>
<sequence>MDLSVKKPPERRRAARVRRYGRTRIPGFGRFCEVASRHRDDWSITYDYASPTPYRARSRSRDDAVITTSDVDVLDGALAALTALPPATDLRRHALPPRADDLAATMREVA</sequence>
<evidence type="ECO:0000313" key="2">
    <source>
        <dbReference type="Proteomes" id="UP001527866"/>
    </source>
</evidence>
<keyword evidence="2" id="KW-1185">Reference proteome</keyword>
<evidence type="ECO:0000313" key="1">
    <source>
        <dbReference type="EMBL" id="MDA2815275.1"/>
    </source>
</evidence>
<reference evidence="1 2" key="1">
    <citation type="submission" date="2023-01" db="EMBL/GenBank/DDBJ databases">
        <title>Draft genome sequence of Nocardiopsis sp. RSe5-2 isolated from halophytes.</title>
        <authorList>
            <person name="Duangmal K."/>
            <person name="Chantavorakit T."/>
        </authorList>
    </citation>
    <scope>NUCLEOTIDE SEQUENCE [LARGE SCALE GENOMIC DNA]</scope>
    <source>
        <strain evidence="1 2">RSe5-2</strain>
    </source>
</reference>
<proteinExistence type="predicted"/>
<accession>A0ABT4UE59</accession>
<dbReference type="RefSeq" id="WP_270690944.1">
    <property type="nucleotide sequence ID" value="NZ_JAQFWQ010000197.1"/>
</dbReference>
<gene>
    <name evidence="1" type="ORF">O4J56_31830</name>
</gene>
<dbReference type="Proteomes" id="UP001527866">
    <property type="component" value="Unassembled WGS sequence"/>
</dbReference>
<protein>
    <submittedName>
        <fullName evidence="1">Uncharacterized protein</fullName>
    </submittedName>
</protein>
<comment type="caution">
    <text evidence="1">The sequence shown here is derived from an EMBL/GenBank/DDBJ whole genome shotgun (WGS) entry which is preliminary data.</text>
</comment>